<dbReference type="EMBL" id="JAAAHW010000522">
    <property type="protein sequence ID" value="KAG0001522.1"/>
    <property type="molecule type" value="Genomic_DNA"/>
</dbReference>
<dbReference type="AlphaFoldDB" id="A0A9P6MHI9"/>
<dbReference type="InterPro" id="IPR000999">
    <property type="entry name" value="RNase_III_dom"/>
</dbReference>
<organism evidence="3 4">
    <name type="scientific">Modicella reniformis</name>
    <dbReference type="NCBI Taxonomy" id="1440133"/>
    <lineage>
        <taxon>Eukaryota</taxon>
        <taxon>Fungi</taxon>
        <taxon>Fungi incertae sedis</taxon>
        <taxon>Mucoromycota</taxon>
        <taxon>Mortierellomycotina</taxon>
        <taxon>Mortierellomycetes</taxon>
        <taxon>Mortierellales</taxon>
        <taxon>Mortierellaceae</taxon>
        <taxon>Modicella</taxon>
    </lineage>
</organism>
<dbReference type="GO" id="GO:0004525">
    <property type="term" value="F:ribonuclease III activity"/>
    <property type="evidence" value="ECO:0007669"/>
    <property type="project" value="InterPro"/>
</dbReference>
<keyword evidence="1" id="KW-0378">Hydrolase</keyword>
<keyword evidence="4" id="KW-1185">Reference proteome</keyword>
<dbReference type="Gene3D" id="1.10.1520.10">
    <property type="entry name" value="Ribonuclease III domain"/>
    <property type="match status" value="1"/>
</dbReference>
<dbReference type="PANTHER" id="PTHR14950:SF37">
    <property type="entry name" value="ENDORIBONUCLEASE DICER"/>
    <property type="match status" value="1"/>
</dbReference>
<evidence type="ECO:0000313" key="4">
    <source>
        <dbReference type="Proteomes" id="UP000749646"/>
    </source>
</evidence>
<feature type="domain" description="RNase III" evidence="2">
    <location>
        <begin position="308"/>
        <end position="451"/>
    </location>
</feature>
<dbReference type="GO" id="GO:0006396">
    <property type="term" value="P:RNA processing"/>
    <property type="evidence" value="ECO:0007669"/>
    <property type="project" value="InterPro"/>
</dbReference>
<proteinExistence type="predicted"/>
<dbReference type="SUPFAM" id="SSF69065">
    <property type="entry name" value="RNase III domain-like"/>
    <property type="match status" value="1"/>
</dbReference>
<evidence type="ECO:0000256" key="1">
    <source>
        <dbReference type="ARBA" id="ARBA00022801"/>
    </source>
</evidence>
<dbReference type="InterPro" id="IPR036389">
    <property type="entry name" value="RNase_III_sf"/>
</dbReference>
<dbReference type="PROSITE" id="PS50142">
    <property type="entry name" value="RNASE_3_2"/>
    <property type="match status" value="1"/>
</dbReference>
<evidence type="ECO:0000259" key="2">
    <source>
        <dbReference type="PROSITE" id="PS50142"/>
    </source>
</evidence>
<dbReference type="PANTHER" id="PTHR14950">
    <property type="entry name" value="DICER-RELATED"/>
    <property type="match status" value="1"/>
</dbReference>
<gene>
    <name evidence="3" type="primary">DCL2</name>
    <name evidence="3" type="ORF">BGZ65_003415</name>
</gene>
<evidence type="ECO:0000313" key="3">
    <source>
        <dbReference type="EMBL" id="KAG0001522.1"/>
    </source>
</evidence>
<name>A0A9P6MHI9_9FUNG</name>
<sequence>MHPKSPYRILRHLVSEIKRTSTADSKSVLFYVASDASAAESHLASLISIQGLRPVLLRDPVVDMLTLEALHLDQVVVVTTAEVIATLLGRTSPKVRVIYAAVIDGCKGHDRRVSSCFSRLTAAFAPGAGSPAANARTPATRPVSLWMKTHKGCRLETVYQLVPGTTHLTNTVTGKRPRSSHVNSALSHLQLPESARAMGQAFLKLYVGLDLFAAAPNITPGVLSQIRNVLHSGIELEKNGIMSTMIPSAKARLGAAVLEGGLEAGLNEVKGIIAPSSEICRWSDFAVTFTKCISNWGPQALVALLPDLRALEKSLGHEFKDISLLDRALALDTLPATQMETLGDAVLDVLAAEYWLLEGSESAPSTIAHLKATCTTNSFLAVIVARFSWLEPTITDEIHKESLRKAVATIIAEDSKAASGAVERWWENLRTPKVFGDLVESIVGAIYLDAEFDLDAVRPMFDKCIRPVIVELLGQKNKKPRI</sequence>
<dbReference type="Pfam" id="PF00636">
    <property type="entry name" value="Ribonuclease_3"/>
    <property type="match status" value="1"/>
</dbReference>
<dbReference type="OrthoDB" id="416741at2759"/>
<dbReference type="SMART" id="SM00535">
    <property type="entry name" value="RIBOc"/>
    <property type="match status" value="1"/>
</dbReference>
<reference evidence="3" key="1">
    <citation type="journal article" date="2020" name="Fungal Divers.">
        <title>Resolving the Mortierellaceae phylogeny through synthesis of multi-gene phylogenetics and phylogenomics.</title>
        <authorList>
            <person name="Vandepol N."/>
            <person name="Liber J."/>
            <person name="Desiro A."/>
            <person name="Na H."/>
            <person name="Kennedy M."/>
            <person name="Barry K."/>
            <person name="Grigoriev I.V."/>
            <person name="Miller A.N."/>
            <person name="O'Donnell K."/>
            <person name="Stajich J.E."/>
            <person name="Bonito G."/>
        </authorList>
    </citation>
    <scope>NUCLEOTIDE SEQUENCE</scope>
    <source>
        <strain evidence="3">MES-2147</strain>
    </source>
</reference>
<comment type="caution">
    <text evidence="3">The sequence shown here is derived from an EMBL/GenBank/DDBJ whole genome shotgun (WGS) entry which is preliminary data.</text>
</comment>
<dbReference type="Proteomes" id="UP000749646">
    <property type="component" value="Unassembled WGS sequence"/>
</dbReference>
<protein>
    <submittedName>
        <fullName evidence="3">Dicer-like protein 2</fullName>
    </submittedName>
</protein>
<dbReference type="CDD" id="cd00593">
    <property type="entry name" value="RIBOc"/>
    <property type="match status" value="1"/>
</dbReference>
<accession>A0A9P6MHI9</accession>